<sequence>MKIFIKKKQTTPSHLSTTEEKQYSGLNSDSKSSVPSNRSNWIQNALDSWDAMVAIEASGARDEPVEILEQCEMVTTLHSDGIDMEKATEDLSKSLEKAIEDLSLIDPCVTTYTAEFIVGIELNVKIGFDLPSLCSQF</sequence>
<feature type="compositionally biased region" description="Polar residues" evidence="1">
    <location>
        <begin position="24"/>
        <end position="37"/>
    </location>
</feature>
<evidence type="ECO:0000313" key="2">
    <source>
        <dbReference type="EMBL" id="KAF3949314.1"/>
    </source>
</evidence>
<accession>A0A8J4QLZ8</accession>
<evidence type="ECO:0000313" key="3">
    <source>
        <dbReference type="Proteomes" id="UP000737018"/>
    </source>
</evidence>
<organism evidence="2 3">
    <name type="scientific">Castanea mollissima</name>
    <name type="common">Chinese chestnut</name>
    <dbReference type="NCBI Taxonomy" id="60419"/>
    <lineage>
        <taxon>Eukaryota</taxon>
        <taxon>Viridiplantae</taxon>
        <taxon>Streptophyta</taxon>
        <taxon>Embryophyta</taxon>
        <taxon>Tracheophyta</taxon>
        <taxon>Spermatophyta</taxon>
        <taxon>Magnoliopsida</taxon>
        <taxon>eudicotyledons</taxon>
        <taxon>Gunneridae</taxon>
        <taxon>Pentapetalae</taxon>
        <taxon>rosids</taxon>
        <taxon>fabids</taxon>
        <taxon>Fagales</taxon>
        <taxon>Fagaceae</taxon>
        <taxon>Castanea</taxon>
    </lineage>
</organism>
<dbReference type="EMBL" id="JRKL02006188">
    <property type="protein sequence ID" value="KAF3949314.1"/>
    <property type="molecule type" value="Genomic_DNA"/>
</dbReference>
<proteinExistence type="predicted"/>
<dbReference type="AlphaFoldDB" id="A0A8J4QLZ8"/>
<feature type="region of interest" description="Disordered" evidence="1">
    <location>
        <begin position="1"/>
        <end position="37"/>
    </location>
</feature>
<gene>
    <name evidence="2" type="ORF">CMV_024802</name>
</gene>
<protein>
    <submittedName>
        <fullName evidence="2">Uncharacterized protein</fullName>
    </submittedName>
</protein>
<dbReference type="OrthoDB" id="10474745at2759"/>
<reference evidence="2" key="1">
    <citation type="submission" date="2020-03" db="EMBL/GenBank/DDBJ databases">
        <title>Castanea mollissima Vanexum genome sequencing.</title>
        <authorList>
            <person name="Staton M."/>
        </authorList>
    </citation>
    <scope>NUCLEOTIDE SEQUENCE</scope>
    <source>
        <tissue evidence="2">Leaf</tissue>
    </source>
</reference>
<name>A0A8J4QLZ8_9ROSI</name>
<evidence type="ECO:0000256" key="1">
    <source>
        <dbReference type="SAM" id="MobiDB-lite"/>
    </source>
</evidence>
<dbReference type="Proteomes" id="UP000737018">
    <property type="component" value="Unassembled WGS sequence"/>
</dbReference>
<keyword evidence="3" id="KW-1185">Reference proteome</keyword>
<comment type="caution">
    <text evidence="2">The sequence shown here is derived from an EMBL/GenBank/DDBJ whole genome shotgun (WGS) entry which is preliminary data.</text>
</comment>